<keyword evidence="3 10" id="KW-0813">Transport</keyword>
<evidence type="ECO:0000313" key="13">
    <source>
        <dbReference type="Proteomes" id="UP000256970"/>
    </source>
</evidence>
<evidence type="ECO:0000256" key="8">
    <source>
        <dbReference type="ARBA" id="ARBA00023136"/>
    </source>
</evidence>
<feature type="repeat" description="Solcar" evidence="9">
    <location>
        <begin position="242"/>
        <end position="329"/>
    </location>
</feature>
<evidence type="ECO:0000256" key="3">
    <source>
        <dbReference type="ARBA" id="ARBA00022448"/>
    </source>
</evidence>
<evidence type="ECO:0000256" key="7">
    <source>
        <dbReference type="ARBA" id="ARBA00023128"/>
    </source>
</evidence>
<dbReference type="InterPro" id="IPR023395">
    <property type="entry name" value="MCP_dom_sf"/>
</dbReference>
<evidence type="ECO:0000256" key="1">
    <source>
        <dbReference type="ARBA" id="ARBA00004225"/>
    </source>
</evidence>
<comment type="similarity">
    <text evidence="2 10">Belongs to the mitochondrial carrier (TC 2.A.29) family.</text>
</comment>
<proteinExistence type="inferred from homology"/>
<dbReference type="PROSITE" id="PS50920">
    <property type="entry name" value="SOLCAR"/>
    <property type="match status" value="3"/>
</dbReference>
<dbReference type="PANTHER" id="PTHR45624:SF12">
    <property type="entry name" value="MITOCHONDRIAL ORNITHINE TRANSPORTER 1"/>
    <property type="match status" value="1"/>
</dbReference>
<feature type="transmembrane region" description="Helical" evidence="11">
    <location>
        <begin position="129"/>
        <end position="148"/>
    </location>
</feature>
<protein>
    <recommendedName>
        <fullName evidence="14">Mitochondrial carrier protein</fullName>
    </recommendedName>
</protein>
<feature type="transmembrane region" description="Helical" evidence="11">
    <location>
        <begin position="245"/>
        <end position="265"/>
    </location>
</feature>
<dbReference type="Proteomes" id="UP000256970">
    <property type="component" value="Unassembled WGS sequence"/>
</dbReference>
<evidence type="ECO:0008006" key="14">
    <source>
        <dbReference type="Google" id="ProtNLM"/>
    </source>
</evidence>
<keyword evidence="6 11" id="KW-1133">Transmembrane helix</keyword>
<sequence length="352" mass="37920">MPALGQLENATLMEVERTPPAHRKMLDILPGVSGGVARIMVGQPFDTVKTRLQVLGRGTIGAAGMPPEMVYNSGLDCVRKMMKSEGSSAFYKGAAAPLLGNMVLLGIHFPTFTKTRAYLEQSDAPGTFTPWKILAAGAAAGAAGSVVSTPTEHIRTKMQMVRKNNILAQMKGAAAGHLNPQENYKDNWDCAKKILRNHGLRGIYSGYMPTLLRDMQGYAWFFFGYEAAIRGLAGPGRTKADLEYWQVMGAGVMAGFGLWGSMFPIDTIKSKIQADSLSKPQFKGALDCLERSLQVEGFAGLWRGVVPAMLRAVPVNAAIFLTVEGTRQLIAESEERIDAVVCKVHGAQAAVA</sequence>
<accession>A0A383WNY1</accession>
<dbReference type="AlphaFoldDB" id="A0A383WNY1"/>
<dbReference type="InterPro" id="IPR050567">
    <property type="entry name" value="Mitochondrial_Carrier"/>
</dbReference>
<dbReference type="PANTHER" id="PTHR45624">
    <property type="entry name" value="MITOCHONDRIAL BASIC AMINO ACIDS TRANSPORTER-RELATED"/>
    <property type="match status" value="1"/>
</dbReference>
<feature type="repeat" description="Solcar" evidence="9">
    <location>
        <begin position="131"/>
        <end position="231"/>
    </location>
</feature>
<name>A0A383WNY1_TETOB</name>
<evidence type="ECO:0000256" key="6">
    <source>
        <dbReference type="ARBA" id="ARBA00022989"/>
    </source>
</evidence>
<keyword evidence="8 9" id="KW-0472">Membrane</keyword>
<evidence type="ECO:0000256" key="2">
    <source>
        <dbReference type="ARBA" id="ARBA00006375"/>
    </source>
</evidence>
<feature type="transmembrane region" description="Helical" evidence="11">
    <location>
        <begin position="217"/>
        <end position="233"/>
    </location>
</feature>
<evidence type="ECO:0000256" key="10">
    <source>
        <dbReference type="RuleBase" id="RU000488"/>
    </source>
</evidence>
<evidence type="ECO:0000256" key="5">
    <source>
        <dbReference type="ARBA" id="ARBA00022737"/>
    </source>
</evidence>
<feature type="repeat" description="Solcar" evidence="9">
    <location>
        <begin position="22"/>
        <end position="118"/>
    </location>
</feature>
<organism evidence="12 13">
    <name type="scientific">Tetradesmus obliquus</name>
    <name type="common">Green alga</name>
    <name type="synonym">Acutodesmus obliquus</name>
    <dbReference type="NCBI Taxonomy" id="3088"/>
    <lineage>
        <taxon>Eukaryota</taxon>
        <taxon>Viridiplantae</taxon>
        <taxon>Chlorophyta</taxon>
        <taxon>core chlorophytes</taxon>
        <taxon>Chlorophyceae</taxon>
        <taxon>CS clade</taxon>
        <taxon>Sphaeropleales</taxon>
        <taxon>Scenedesmaceae</taxon>
        <taxon>Tetradesmus</taxon>
    </lineage>
</organism>
<dbReference type="GO" id="GO:0000064">
    <property type="term" value="F:L-ornithine transmembrane transporter activity"/>
    <property type="evidence" value="ECO:0007669"/>
    <property type="project" value="TreeGrafter"/>
</dbReference>
<keyword evidence="13" id="KW-1185">Reference proteome</keyword>
<dbReference type="GO" id="GO:1990575">
    <property type="term" value="P:mitochondrial L-ornithine transmembrane transport"/>
    <property type="evidence" value="ECO:0007669"/>
    <property type="project" value="TreeGrafter"/>
</dbReference>
<evidence type="ECO:0000256" key="4">
    <source>
        <dbReference type="ARBA" id="ARBA00022692"/>
    </source>
</evidence>
<dbReference type="InterPro" id="IPR018108">
    <property type="entry name" value="MCP_transmembrane"/>
</dbReference>
<evidence type="ECO:0000256" key="11">
    <source>
        <dbReference type="SAM" id="Phobius"/>
    </source>
</evidence>
<gene>
    <name evidence="12" type="ORF">BQ4739_LOCUS19457</name>
</gene>
<comment type="subcellular location">
    <subcellularLocation>
        <location evidence="1">Mitochondrion membrane</location>
        <topology evidence="1">Multi-pass membrane protein</topology>
    </subcellularLocation>
</comment>
<reference evidence="12 13" key="1">
    <citation type="submission" date="2016-10" db="EMBL/GenBank/DDBJ databases">
        <authorList>
            <person name="Cai Z."/>
        </authorList>
    </citation>
    <scope>NUCLEOTIDE SEQUENCE [LARGE SCALE GENOMIC DNA]</scope>
</reference>
<keyword evidence="5" id="KW-0677">Repeat</keyword>
<evidence type="ECO:0000313" key="12">
    <source>
        <dbReference type="EMBL" id="SZX79170.1"/>
    </source>
</evidence>
<dbReference type="GO" id="GO:0031966">
    <property type="term" value="C:mitochondrial membrane"/>
    <property type="evidence" value="ECO:0007669"/>
    <property type="project" value="UniProtKB-SubCell"/>
</dbReference>
<dbReference type="Pfam" id="PF00153">
    <property type="entry name" value="Mito_carr"/>
    <property type="match status" value="3"/>
</dbReference>
<dbReference type="EMBL" id="FNXT01001358">
    <property type="protein sequence ID" value="SZX79170.1"/>
    <property type="molecule type" value="Genomic_DNA"/>
</dbReference>
<dbReference type="Gene3D" id="1.50.40.10">
    <property type="entry name" value="Mitochondrial carrier domain"/>
    <property type="match status" value="1"/>
</dbReference>
<feature type="transmembrane region" description="Helical" evidence="11">
    <location>
        <begin position="89"/>
        <end position="109"/>
    </location>
</feature>
<keyword evidence="7" id="KW-0496">Mitochondrion</keyword>
<dbReference type="SUPFAM" id="SSF103506">
    <property type="entry name" value="Mitochondrial carrier"/>
    <property type="match status" value="1"/>
</dbReference>
<keyword evidence="4 9" id="KW-0812">Transmembrane</keyword>
<evidence type="ECO:0000256" key="9">
    <source>
        <dbReference type="PROSITE-ProRule" id="PRU00282"/>
    </source>
</evidence>